<gene>
    <name evidence="9" type="ORF">DFH08DRAFT_872805</name>
</gene>
<evidence type="ECO:0000256" key="2">
    <source>
        <dbReference type="ARBA" id="ARBA00004496"/>
    </source>
</evidence>
<evidence type="ECO:0000256" key="3">
    <source>
        <dbReference type="ARBA" id="ARBA00008940"/>
    </source>
</evidence>
<protein>
    <recommendedName>
        <fullName evidence="11">Grap2 and cyclin-D-interacting-domain-containing protein</fullName>
    </recommendedName>
</protein>
<dbReference type="Pfam" id="PF13324">
    <property type="entry name" value="GCIP_N"/>
    <property type="match status" value="1"/>
</dbReference>
<keyword evidence="6" id="KW-0131">Cell cycle</keyword>
<evidence type="ECO:0000259" key="8">
    <source>
        <dbReference type="Pfam" id="PF20936"/>
    </source>
</evidence>
<sequence length="356" mass="38659">MSDQQKVVLSLKLVLETCNAALDSGPPPEATPQSLQVLHKDLVSLMSLLYATTTKVSLALKPSKPTYSASLAPLKDLADQVSALFHCANLLIPEAHGASLVREVKSLVRDVLEAIRSLAQTFLGVEASGLRQSSGQAGDEYMVRTATLHSVLDRARACSANNLLAVRKRWSEDAASLDDGFREVAEMVEEAESTEEDGDDGDEEFDDGWGDIGIGKSQKMDADELDRTKKVHGILRLAQLLHKRVLRDILSTSQEAPKNSILDALSSLSHELLSASDELVSTLYTPQVPKKMETELGAFRRIISDFQASLAKPDALETQLRNLSLATTNNGSKWFDTCFVQLFKAVDALHGSLGAT</sequence>
<dbReference type="PANTHER" id="PTHR15492:SF1">
    <property type="entry name" value="CYCLIN-D1-BINDING PROTEIN 1"/>
    <property type="match status" value="1"/>
</dbReference>
<dbReference type="EMBL" id="JARIHO010000023">
    <property type="protein sequence ID" value="KAJ7343486.1"/>
    <property type="molecule type" value="Genomic_DNA"/>
</dbReference>
<keyword evidence="4" id="KW-0963">Cytoplasm</keyword>
<feature type="domain" description="Cyclin-D1-binding protein 1-like C-terminal" evidence="8">
    <location>
        <begin position="206"/>
        <end position="304"/>
    </location>
</feature>
<evidence type="ECO:0000313" key="10">
    <source>
        <dbReference type="Proteomes" id="UP001218218"/>
    </source>
</evidence>
<organism evidence="9 10">
    <name type="scientific">Mycena albidolilacea</name>
    <dbReference type="NCBI Taxonomy" id="1033008"/>
    <lineage>
        <taxon>Eukaryota</taxon>
        <taxon>Fungi</taxon>
        <taxon>Dikarya</taxon>
        <taxon>Basidiomycota</taxon>
        <taxon>Agaricomycotina</taxon>
        <taxon>Agaricomycetes</taxon>
        <taxon>Agaricomycetidae</taxon>
        <taxon>Agaricales</taxon>
        <taxon>Marasmiineae</taxon>
        <taxon>Mycenaceae</taxon>
        <taxon>Mycena</taxon>
    </lineage>
</organism>
<dbReference type="PANTHER" id="PTHR15492">
    <property type="entry name" value="CYCLIN D1-BINDING PROTEIN 1"/>
    <property type="match status" value="1"/>
</dbReference>
<comment type="similarity">
    <text evidence="3">Belongs to the CCNDBP1 family.</text>
</comment>
<dbReference type="InterPro" id="IPR026907">
    <property type="entry name" value="GCIP-like"/>
</dbReference>
<dbReference type="Pfam" id="PF20936">
    <property type="entry name" value="GCIP_C"/>
    <property type="match status" value="1"/>
</dbReference>
<evidence type="ECO:0000313" key="9">
    <source>
        <dbReference type="EMBL" id="KAJ7343486.1"/>
    </source>
</evidence>
<keyword evidence="5" id="KW-0539">Nucleus</keyword>
<accession>A0AAD6ZXD6</accession>
<dbReference type="Gene3D" id="1.20.1410.10">
    <property type="entry name" value="I/LWEQ domain"/>
    <property type="match status" value="1"/>
</dbReference>
<feature type="domain" description="Cyclin-D1-binding protein 1-like N-terminal" evidence="7">
    <location>
        <begin position="41"/>
        <end position="190"/>
    </location>
</feature>
<dbReference type="GO" id="GO:0005634">
    <property type="term" value="C:nucleus"/>
    <property type="evidence" value="ECO:0007669"/>
    <property type="project" value="UniProtKB-SubCell"/>
</dbReference>
<evidence type="ECO:0008006" key="11">
    <source>
        <dbReference type="Google" id="ProtNLM"/>
    </source>
</evidence>
<reference evidence="9" key="1">
    <citation type="submission" date="2023-03" db="EMBL/GenBank/DDBJ databases">
        <title>Massive genome expansion in bonnet fungi (Mycena s.s.) driven by repeated elements and novel gene families across ecological guilds.</title>
        <authorList>
            <consortium name="Lawrence Berkeley National Laboratory"/>
            <person name="Harder C.B."/>
            <person name="Miyauchi S."/>
            <person name="Viragh M."/>
            <person name="Kuo A."/>
            <person name="Thoen E."/>
            <person name="Andreopoulos B."/>
            <person name="Lu D."/>
            <person name="Skrede I."/>
            <person name="Drula E."/>
            <person name="Henrissat B."/>
            <person name="Morin E."/>
            <person name="Kohler A."/>
            <person name="Barry K."/>
            <person name="LaButti K."/>
            <person name="Morin E."/>
            <person name="Salamov A."/>
            <person name="Lipzen A."/>
            <person name="Mereny Z."/>
            <person name="Hegedus B."/>
            <person name="Baldrian P."/>
            <person name="Stursova M."/>
            <person name="Weitz H."/>
            <person name="Taylor A."/>
            <person name="Grigoriev I.V."/>
            <person name="Nagy L.G."/>
            <person name="Martin F."/>
            <person name="Kauserud H."/>
        </authorList>
    </citation>
    <scope>NUCLEOTIDE SEQUENCE</scope>
    <source>
        <strain evidence="9">CBHHK002</strain>
    </source>
</reference>
<dbReference type="Proteomes" id="UP001218218">
    <property type="component" value="Unassembled WGS sequence"/>
</dbReference>
<dbReference type="AlphaFoldDB" id="A0AAD6ZXD6"/>
<comment type="subcellular location">
    <subcellularLocation>
        <location evidence="2">Cytoplasm</location>
    </subcellularLocation>
    <subcellularLocation>
        <location evidence="1">Nucleus</location>
    </subcellularLocation>
</comment>
<name>A0AAD6ZXD6_9AGAR</name>
<dbReference type="GO" id="GO:0005737">
    <property type="term" value="C:cytoplasm"/>
    <property type="evidence" value="ECO:0007669"/>
    <property type="project" value="UniProtKB-SubCell"/>
</dbReference>
<proteinExistence type="inferred from homology"/>
<keyword evidence="10" id="KW-1185">Reference proteome</keyword>
<dbReference type="InterPro" id="IPR049317">
    <property type="entry name" value="GCIP-like_N"/>
</dbReference>
<evidence type="ECO:0000256" key="6">
    <source>
        <dbReference type="ARBA" id="ARBA00023306"/>
    </source>
</evidence>
<evidence type="ECO:0000259" key="7">
    <source>
        <dbReference type="Pfam" id="PF13324"/>
    </source>
</evidence>
<evidence type="ECO:0000256" key="4">
    <source>
        <dbReference type="ARBA" id="ARBA00022490"/>
    </source>
</evidence>
<dbReference type="InterPro" id="IPR049318">
    <property type="entry name" value="GCIP_C"/>
</dbReference>
<evidence type="ECO:0000256" key="1">
    <source>
        <dbReference type="ARBA" id="ARBA00004123"/>
    </source>
</evidence>
<evidence type="ECO:0000256" key="5">
    <source>
        <dbReference type="ARBA" id="ARBA00023242"/>
    </source>
</evidence>
<comment type="caution">
    <text evidence="9">The sequence shown here is derived from an EMBL/GenBank/DDBJ whole genome shotgun (WGS) entry which is preliminary data.</text>
</comment>
<dbReference type="Gene3D" id="1.20.1420.10">
    <property type="entry name" value="Talin, central domain"/>
    <property type="match status" value="1"/>
</dbReference>